<reference evidence="7 8" key="1">
    <citation type="submission" date="2020-05" db="EMBL/GenBank/DDBJ databases">
        <authorList>
            <person name="Mo P."/>
        </authorList>
    </citation>
    <scope>NUCLEOTIDE SEQUENCE [LARGE SCALE GENOMIC DNA]</scope>
    <source>
        <strain evidence="7 8">Gen01</strain>
    </source>
</reference>
<dbReference type="AlphaFoldDB" id="A0A6M6JGZ6"/>
<dbReference type="CDD" id="cd01146">
    <property type="entry name" value="FhuD"/>
    <property type="match status" value="1"/>
</dbReference>
<evidence type="ECO:0000256" key="3">
    <source>
        <dbReference type="ARBA" id="ARBA00022448"/>
    </source>
</evidence>
<dbReference type="RefSeq" id="WP_172159741.1">
    <property type="nucleotide sequence ID" value="NZ_CP053564.1"/>
</dbReference>
<organism evidence="7 8">
    <name type="scientific">Pseudonocardia broussonetiae</name>
    <dbReference type="NCBI Taxonomy" id="2736640"/>
    <lineage>
        <taxon>Bacteria</taxon>
        <taxon>Bacillati</taxon>
        <taxon>Actinomycetota</taxon>
        <taxon>Actinomycetes</taxon>
        <taxon>Pseudonocardiales</taxon>
        <taxon>Pseudonocardiaceae</taxon>
        <taxon>Pseudonocardia</taxon>
    </lineage>
</organism>
<dbReference type="EMBL" id="CP053564">
    <property type="protein sequence ID" value="QJY47294.1"/>
    <property type="molecule type" value="Genomic_DNA"/>
</dbReference>
<evidence type="ECO:0000256" key="4">
    <source>
        <dbReference type="ARBA" id="ARBA00022729"/>
    </source>
</evidence>
<protein>
    <submittedName>
        <fullName evidence="7">Iron-siderophore ABC transporter substrate-binding protein</fullName>
    </submittedName>
</protein>
<dbReference type="PROSITE" id="PS50983">
    <property type="entry name" value="FE_B12_PBP"/>
    <property type="match status" value="1"/>
</dbReference>
<dbReference type="InterPro" id="IPR002491">
    <property type="entry name" value="ABC_transptr_periplasmic_BD"/>
</dbReference>
<name>A0A6M6JGZ6_9PSEU</name>
<comment type="subcellular location">
    <subcellularLocation>
        <location evidence="1">Cell envelope</location>
    </subcellularLocation>
</comment>
<sequence length="338" mass="35236">MSVLTRTSCALVLLAAVACAPAAPAPEAAAPAAGAFPVTVTHAFGETVVPAEPVRVVTAGLTEQDVVLALGVTPVGVTEWYGDQPYATWPWAQDELGGATPEVLSVADTFEYEKIAGLAPDLIVAVNAGLDQASYDRLSAIAPTVAQPTDGPSNFAPWDAQTLIVGQALGRADEAQALITGIKDRFAAEAAAHPQFAGVPAVFLQAPYYDGSAIAYQDGLSTEFLTDLGFVVPSEIDRFAPEGDTAQAYIPLENLGVLDSADVLLWATEDTTARAELEAQPLYRQLAAVRGGNLVFTYGELAGAIYFATPLSLPYVLDRLVPLLDRAVAGDPETVPAP</sequence>
<evidence type="ECO:0000256" key="2">
    <source>
        <dbReference type="ARBA" id="ARBA00008814"/>
    </source>
</evidence>
<proteinExistence type="inferred from homology"/>
<gene>
    <name evidence="7" type="ORF">HOP40_17000</name>
</gene>
<evidence type="ECO:0000256" key="5">
    <source>
        <dbReference type="SAM" id="SignalP"/>
    </source>
</evidence>
<keyword evidence="3" id="KW-0813">Transport</keyword>
<dbReference type="PROSITE" id="PS51257">
    <property type="entry name" value="PROKAR_LIPOPROTEIN"/>
    <property type="match status" value="1"/>
</dbReference>
<dbReference type="SUPFAM" id="SSF53807">
    <property type="entry name" value="Helical backbone' metal receptor"/>
    <property type="match status" value="1"/>
</dbReference>
<dbReference type="GO" id="GO:1901678">
    <property type="term" value="P:iron coordination entity transport"/>
    <property type="evidence" value="ECO:0007669"/>
    <property type="project" value="UniProtKB-ARBA"/>
</dbReference>
<dbReference type="Proteomes" id="UP000505377">
    <property type="component" value="Chromosome"/>
</dbReference>
<dbReference type="PANTHER" id="PTHR30532:SF24">
    <property type="entry name" value="FERRIC ENTEROBACTIN-BINDING PERIPLASMIC PROTEIN FEPB"/>
    <property type="match status" value="1"/>
</dbReference>
<feature type="chain" id="PRO_5038402641" evidence="5">
    <location>
        <begin position="23"/>
        <end position="338"/>
    </location>
</feature>
<evidence type="ECO:0000256" key="1">
    <source>
        <dbReference type="ARBA" id="ARBA00004196"/>
    </source>
</evidence>
<keyword evidence="8" id="KW-1185">Reference proteome</keyword>
<accession>A0A6M6JGZ6</accession>
<evidence type="ECO:0000259" key="6">
    <source>
        <dbReference type="PROSITE" id="PS50983"/>
    </source>
</evidence>
<dbReference type="PANTHER" id="PTHR30532">
    <property type="entry name" value="IRON III DICITRATE-BINDING PERIPLASMIC PROTEIN"/>
    <property type="match status" value="1"/>
</dbReference>
<dbReference type="Pfam" id="PF01497">
    <property type="entry name" value="Peripla_BP_2"/>
    <property type="match status" value="1"/>
</dbReference>
<comment type="similarity">
    <text evidence="2">Belongs to the bacterial solute-binding protein 8 family.</text>
</comment>
<evidence type="ECO:0000313" key="7">
    <source>
        <dbReference type="EMBL" id="QJY47294.1"/>
    </source>
</evidence>
<dbReference type="GO" id="GO:0030288">
    <property type="term" value="C:outer membrane-bounded periplasmic space"/>
    <property type="evidence" value="ECO:0007669"/>
    <property type="project" value="TreeGrafter"/>
</dbReference>
<dbReference type="KEGG" id="pbro:HOP40_17000"/>
<dbReference type="Gene3D" id="3.40.50.1980">
    <property type="entry name" value="Nitrogenase molybdenum iron protein domain"/>
    <property type="match status" value="2"/>
</dbReference>
<feature type="signal peptide" evidence="5">
    <location>
        <begin position="1"/>
        <end position="22"/>
    </location>
</feature>
<keyword evidence="4 5" id="KW-0732">Signal</keyword>
<dbReference type="InterPro" id="IPR051313">
    <property type="entry name" value="Bact_iron-sidero_bind"/>
</dbReference>
<feature type="domain" description="Fe/B12 periplasmic-binding" evidence="6">
    <location>
        <begin position="55"/>
        <end position="328"/>
    </location>
</feature>
<evidence type="ECO:0000313" key="8">
    <source>
        <dbReference type="Proteomes" id="UP000505377"/>
    </source>
</evidence>